<gene>
    <name evidence="1" type="ORF">BIFGAL_02590</name>
</gene>
<dbReference type="eggNOG" id="COG3613">
    <property type="taxonomic scope" value="Bacteria"/>
</dbReference>
<dbReference type="InterPro" id="IPR007710">
    <property type="entry name" value="Nucleoside_deoxyribTrfase"/>
</dbReference>
<evidence type="ECO:0008006" key="3">
    <source>
        <dbReference type="Google" id="ProtNLM"/>
    </source>
</evidence>
<reference evidence="1 2" key="1">
    <citation type="submission" date="2009-11" db="EMBL/GenBank/DDBJ databases">
        <authorList>
            <person name="Weinstock G."/>
            <person name="Sodergren E."/>
            <person name="Clifton S."/>
            <person name="Fulton L."/>
            <person name="Fulton B."/>
            <person name="Courtney L."/>
            <person name="Fronick C."/>
            <person name="Harrison M."/>
            <person name="Strong C."/>
            <person name="Farmer C."/>
            <person name="Delahaunty K."/>
            <person name="Markovic C."/>
            <person name="Hall O."/>
            <person name="Minx P."/>
            <person name="Tomlinson C."/>
            <person name="Mitreva M."/>
            <person name="Nelson J."/>
            <person name="Hou S."/>
            <person name="Wollam A."/>
            <person name="Pepin K.H."/>
            <person name="Johnson M."/>
            <person name="Bhonagiri V."/>
            <person name="Nash W.E."/>
            <person name="Warren W."/>
            <person name="Chinwalla A."/>
            <person name="Mardis E.R."/>
            <person name="Wilson R.K."/>
        </authorList>
    </citation>
    <scope>NUCLEOTIDE SEQUENCE [LARGE SCALE GENOMIC DNA]</scope>
    <source>
        <strain evidence="1 2">DSM 20093</strain>
    </source>
</reference>
<dbReference type="Pfam" id="PF05014">
    <property type="entry name" value="Nuc_deoxyrib_tr"/>
    <property type="match status" value="1"/>
</dbReference>
<dbReference type="Gene3D" id="3.40.50.450">
    <property type="match status" value="1"/>
</dbReference>
<organism evidence="1 2">
    <name type="scientific">Bifidobacterium gallicum DSM 20093 = LMG 11596</name>
    <dbReference type="NCBI Taxonomy" id="561180"/>
    <lineage>
        <taxon>Bacteria</taxon>
        <taxon>Bacillati</taxon>
        <taxon>Actinomycetota</taxon>
        <taxon>Actinomycetes</taxon>
        <taxon>Bifidobacteriales</taxon>
        <taxon>Bifidobacteriaceae</taxon>
        <taxon>Bifidobacterium</taxon>
    </lineage>
</organism>
<dbReference type="EMBL" id="ABXB03000001">
    <property type="protein sequence ID" value="EFA23488.1"/>
    <property type="molecule type" value="Genomic_DNA"/>
</dbReference>
<sequence length="194" mass="22080">MRIHMLGAVAYLGAEVMRLARLFYRWHNQIPLSQLRFNASMSELHIEETIDFRSSEPIYDYYVAGPFFTDDQMKSMERLERVLHDRHKSTFMPRFRSNIAQDGVQGCFDKNLEGIRQSRIVIVNVVDQDPGTLFDMGYAYALGKPIYVYAEGIMPGDKMNLMISRGAKAVLTGPADLEALLDSGETAAVQIDEY</sequence>
<dbReference type="Proteomes" id="UP000003656">
    <property type="component" value="Unassembled WGS sequence"/>
</dbReference>
<comment type="caution">
    <text evidence="1">The sequence shown here is derived from an EMBL/GenBank/DDBJ whole genome shotgun (WGS) entry which is preliminary data.</text>
</comment>
<dbReference type="AlphaFoldDB" id="D1NS36"/>
<dbReference type="SUPFAM" id="SSF52309">
    <property type="entry name" value="N-(deoxy)ribosyltransferase-like"/>
    <property type="match status" value="1"/>
</dbReference>
<evidence type="ECO:0000313" key="1">
    <source>
        <dbReference type="EMBL" id="EFA23488.1"/>
    </source>
</evidence>
<name>D1NS36_9BIFI</name>
<evidence type="ECO:0000313" key="2">
    <source>
        <dbReference type="Proteomes" id="UP000003656"/>
    </source>
</evidence>
<proteinExistence type="predicted"/>
<dbReference type="STRING" id="561180.BIFGAL_02590"/>
<accession>D1NS36</accession>
<protein>
    <recommendedName>
        <fullName evidence="3">Nucleoside 2-deoxyribosyltransferase</fullName>
    </recommendedName>
</protein>